<evidence type="ECO:0000313" key="5">
    <source>
        <dbReference type="EnsemblMetazoa" id="G29752.1:cds"/>
    </source>
</evidence>
<evidence type="ECO:0000256" key="3">
    <source>
        <dbReference type="ARBA" id="ARBA00022840"/>
    </source>
</evidence>
<evidence type="ECO:0008006" key="7">
    <source>
        <dbReference type="Google" id="ProtNLM"/>
    </source>
</evidence>
<keyword evidence="6" id="KW-1185">Reference proteome</keyword>
<dbReference type="AlphaFoldDB" id="A0A8W8LU95"/>
<dbReference type="GO" id="GO:0140662">
    <property type="term" value="F:ATP-dependent protein folding chaperone"/>
    <property type="evidence" value="ECO:0007669"/>
    <property type="project" value="InterPro"/>
</dbReference>
<keyword evidence="2" id="KW-0547">Nucleotide-binding</keyword>
<sequence length="810" mass="91562">MAASRPAMPSTHPTSNKIIVVAIDVGTAYSGYAFSYRSRPQEVIVNNWKSHANDGFSHKAPSSILLNETYNFVAFGYEAEEEFSKIVQNRKKDKFFFVKDFKTQLANDQGLERHLLVQDILKRFVPAHGLFMESIRFLRKHFLETLNKKGFEYEEDDIHYILTIPAIWSDVAKQIMRDSACMAGIKPNNLELAFEPEVAALHCRSIPSENLSGSTKRLEEMFKPGIKFAVLDLGGGTADMTIEQNTLDGKLKHVHKATGGLWGGNKVNQAFLKFISEVISGDILESFVKENLTDFFFLNGQFETKKRSIGKYTTEEIVIQLPASLLEIFMEKTSKTLAQTVKGSIYNKDIDVQRGRLAISAEKFRSFFTRTIQGIVNHVKMILNKPECKDVRYILMVGGFSESPLVEDEMRSNFPDKKIINPVDAGLSVLKGAVLYGFNTETVTARASPLTYGISLYDSFNEKKHDFSKTVTVGDERIVLGCFEKFFTINELVEVGTKRSISVYESYEGKSDAMRMMSKEIEIFSSHEENPKYVTEESCSRHGRIIVSPPNGRWPDKVRGRSDDILLINIYNVVRISVNLNSVNRPKDVHKRKVVKVNCFTENTKHLRFNSIMETNIFDIFTAIFIHTCGGKILKQLYLHTAFIRLLVVEACLFIEIVTVGTSYGGTFLADDMCKAMFSFIILSFVFIGFAILVCVNVALIKDPMRPKIKNVLNSRDRLSEQTDEDEETLALAMKISVGTKLLGFISGFFMFLYCYRLFDRYNADEILIIFTSIDFTLDFLEIILVILKTSGILAFQSTKKGSVGTSDGV</sequence>
<dbReference type="InterPro" id="IPR013126">
    <property type="entry name" value="Hsp_70_fam"/>
</dbReference>
<protein>
    <recommendedName>
        <fullName evidence="7">Heat shock 70 kDa protein 12B</fullName>
    </recommendedName>
</protein>
<dbReference type="EnsemblMetazoa" id="G29752.1">
    <property type="protein sequence ID" value="G29752.1:cds"/>
    <property type="gene ID" value="G29752"/>
</dbReference>
<evidence type="ECO:0000256" key="2">
    <source>
        <dbReference type="ARBA" id="ARBA00022741"/>
    </source>
</evidence>
<evidence type="ECO:0000256" key="1">
    <source>
        <dbReference type="ARBA" id="ARBA00007381"/>
    </source>
</evidence>
<feature type="transmembrane region" description="Helical" evidence="4">
    <location>
        <begin position="742"/>
        <end position="759"/>
    </location>
</feature>
<keyword evidence="4" id="KW-0472">Membrane</keyword>
<dbReference type="SUPFAM" id="SSF53067">
    <property type="entry name" value="Actin-like ATPase domain"/>
    <property type="match status" value="2"/>
</dbReference>
<proteinExistence type="inferred from homology"/>
<dbReference type="Proteomes" id="UP000005408">
    <property type="component" value="Unassembled WGS sequence"/>
</dbReference>
<organism evidence="5 6">
    <name type="scientific">Magallana gigas</name>
    <name type="common">Pacific oyster</name>
    <name type="synonym">Crassostrea gigas</name>
    <dbReference type="NCBI Taxonomy" id="29159"/>
    <lineage>
        <taxon>Eukaryota</taxon>
        <taxon>Metazoa</taxon>
        <taxon>Spiralia</taxon>
        <taxon>Lophotrochozoa</taxon>
        <taxon>Mollusca</taxon>
        <taxon>Bivalvia</taxon>
        <taxon>Autobranchia</taxon>
        <taxon>Pteriomorphia</taxon>
        <taxon>Ostreida</taxon>
        <taxon>Ostreoidea</taxon>
        <taxon>Ostreidae</taxon>
        <taxon>Magallana</taxon>
    </lineage>
</organism>
<accession>A0A8W8LU95</accession>
<evidence type="ECO:0000256" key="4">
    <source>
        <dbReference type="SAM" id="Phobius"/>
    </source>
</evidence>
<name>A0A8W8LU95_MAGGI</name>
<evidence type="ECO:0000313" key="6">
    <source>
        <dbReference type="Proteomes" id="UP000005408"/>
    </source>
</evidence>
<dbReference type="Gene3D" id="3.30.420.40">
    <property type="match status" value="2"/>
</dbReference>
<dbReference type="PANTHER" id="PTHR14187:SF5">
    <property type="entry name" value="HEAT SHOCK 70 KDA PROTEIN 12A"/>
    <property type="match status" value="1"/>
</dbReference>
<dbReference type="InterPro" id="IPR043129">
    <property type="entry name" value="ATPase_NBD"/>
</dbReference>
<reference evidence="5" key="1">
    <citation type="submission" date="2022-08" db="UniProtKB">
        <authorList>
            <consortium name="EnsemblMetazoa"/>
        </authorList>
    </citation>
    <scope>IDENTIFICATION</scope>
    <source>
        <strain evidence="5">05x7-T-G4-1.051#20</strain>
    </source>
</reference>
<feature type="transmembrane region" description="Helical" evidence="4">
    <location>
        <begin position="642"/>
        <end position="664"/>
    </location>
</feature>
<dbReference type="GO" id="GO:0005524">
    <property type="term" value="F:ATP binding"/>
    <property type="evidence" value="ECO:0007669"/>
    <property type="project" value="UniProtKB-KW"/>
</dbReference>
<dbReference type="Gene3D" id="3.90.640.10">
    <property type="entry name" value="Actin, Chain A, domain 4"/>
    <property type="match status" value="1"/>
</dbReference>
<keyword evidence="4" id="KW-0812">Transmembrane</keyword>
<comment type="similarity">
    <text evidence="1">Belongs to the heat shock protein 70 family.</text>
</comment>
<keyword evidence="4" id="KW-1133">Transmembrane helix</keyword>
<dbReference type="Pfam" id="PF00012">
    <property type="entry name" value="HSP70"/>
    <property type="match status" value="1"/>
</dbReference>
<dbReference type="PANTHER" id="PTHR14187">
    <property type="entry name" value="ALPHA KINASE/ELONGATION FACTOR 2 KINASE"/>
    <property type="match status" value="1"/>
</dbReference>
<dbReference type="CDD" id="cd10229">
    <property type="entry name" value="ASKHA_NBD_HSP70_HSPA12"/>
    <property type="match status" value="1"/>
</dbReference>
<feature type="transmembrane region" description="Helical" evidence="4">
    <location>
        <begin position="676"/>
        <end position="700"/>
    </location>
</feature>
<feature type="transmembrane region" description="Helical" evidence="4">
    <location>
        <begin position="765"/>
        <end position="788"/>
    </location>
</feature>
<keyword evidence="3" id="KW-0067">ATP-binding</keyword>